<keyword evidence="3" id="KW-1185">Reference proteome</keyword>
<comment type="caution">
    <text evidence="2">The sequence shown here is derived from an EMBL/GenBank/DDBJ whole genome shotgun (WGS) entry which is preliminary data.</text>
</comment>
<keyword evidence="1" id="KW-0456">Lyase</keyword>
<reference evidence="2 3" key="1">
    <citation type="journal article" date="2013" name="Stand. Genomic Sci.">
        <title>Genomic Encyclopedia of Type Strains, Phase I: The one thousand microbial genomes (KMG-I) project.</title>
        <authorList>
            <person name="Kyrpides N.C."/>
            <person name="Woyke T."/>
            <person name="Eisen J.A."/>
            <person name="Garrity G."/>
            <person name="Lilburn T.G."/>
            <person name="Beck B.J."/>
            <person name="Whitman W.B."/>
            <person name="Hugenholtz P."/>
            <person name="Klenk H.P."/>
        </authorList>
    </citation>
    <scope>NUCLEOTIDE SEQUENCE [LARGE SCALE GENOMIC DNA]</scope>
    <source>
        <strain evidence="2 3">DSM 13484</strain>
    </source>
</reference>
<dbReference type="AlphaFoldDB" id="A0A562SZZ1"/>
<keyword evidence="1" id="KW-0460">Magnesium</keyword>
<dbReference type="OrthoDB" id="2989600at2"/>
<dbReference type="RefSeq" id="WP_145716547.1">
    <property type="nucleotide sequence ID" value="NZ_BAAAFY010000004.1"/>
</dbReference>
<comment type="similarity">
    <text evidence="1">Belongs to the terpene synthase family.</text>
</comment>
<dbReference type="SFLD" id="SFLDS00005">
    <property type="entry name" value="Isoprenoid_Synthase_Type_I"/>
    <property type="match status" value="1"/>
</dbReference>
<dbReference type="GO" id="GO:0046872">
    <property type="term" value="F:metal ion binding"/>
    <property type="evidence" value="ECO:0007669"/>
    <property type="project" value="UniProtKB-KW"/>
</dbReference>
<evidence type="ECO:0000256" key="1">
    <source>
        <dbReference type="RuleBase" id="RU366034"/>
    </source>
</evidence>
<accession>A0A562SZZ1</accession>
<dbReference type="InterPro" id="IPR034686">
    <property type="entry name" value="Terpene_cyclase-like_2"/>
</dbReference>
<keyword evidence="1" id="KW-0479">Metal-binding</keyword>
<evidence type="ECO:0000313" key="2">
    <source>
        <dbReference type="EMBL" id="TWI86608.1"/>
    </source>
</evidence>
<proteinExistence type="inferred from homology"/>
<organism evidence="2 3">
    <name type="scientific">Chitinophaga japonensis</name>
    <name type="common">Flexibacter japonensis</name>
    <dbReference type="NCBI Taxonomy" id="104662"/>
    <lineage>
        <taxon>Bacteria</taxon>
        <taxon>Pseudomonadati</taxon>
        <taxon>Bacteroidota</taxon>
        <taxon>Chitinophagia</taxon>
        <taxon>Chitinophagales</taxon>
        <taxon>Chitinophagaceae</taxon>
        <taxon>Chitinophaga</taxon>
    </lineage>
</organism>
<protein>
    <recommendedName>
        <fullName evidence="1">Terpene synthase</fullName>
        <ecNumber evidence="1">4.2.3.-</ecNumber>
    </recommendedName>
</protein>
<dbReference type="PANTHER" id="PTHR35201:SF4">
    <property type="entry name" value="BETA-PINACENE SYNTHASE-RELATED"/>
    <property type="match status" value="1"/>
</dbReference>
<dbReference type="Pfam" id="PF19086">
    <property type="entry name" value="Terpene_syn_C_2"/>
    <property type="match status" value="1"/>
</dbReference>
<dbReference type="Gene3D" id="1.10.600.10">
    <property type="entry name" value="Farnesyl Diphosphate Synthase"/>
    <property type="match status" value="1"/>
</dbReference>
<dbReference type="PANTHER" id="PTHR35201">
    <property type="entry name" value="TERPENE SYNTHASE"/>
    <property type="match status" value="1"/>
</dbReference>
<comment type="cofactor">
    <cofactor evidence="1">
        <name>Mg(2+)</name>
        <dbReference type="ChEBI" id="CHEBI:18420"/>
    </cofactor>
</comment>
<dbReference type="EC" id="4.2.3.-" evidence="1"/>
<dbReference type="GO" id="GO:0010333">
    <property type="term" value="F:terpene synthase activity"/>
    <property type="evidence" value="ECO:0007669"/>
    <property type="project" value="InterPro"/>
</dbReference>
<name>A0A562SZZ1_CHIJA</name>
<dbReference type="InterPro" id="IPR008949">
    <property type="entry name" value="Isoprenoid_synthase_dom_sf"/>
</dbReference>
<dbReference type="SUPFAM" id="SSF48576">
    <property type="entry name" value="Terpenoid synthases"/>
    <property type="match status" value="1"/>
</dbReference>
<evidence type="ECO:0000313" key="3">
    <source>
        <dbReference type="Proteomes" id="UP000316778"/>
    </source>
</evidence>
<dbReference type="Proteomes" id="UP000316778">
    <property type="component" value="Unassembled WGS sequence"/>
</dbReference>
<sequence length="337" mass="39826">MKHTINIPKLYCPFPSRISPLVEKVDQHTFRWLHKFNLLQSDEMYEKFRRYKFAWMTARTYPYADYEFLCIANNLYTWLFVLDDQLDNIKPETDSVRERPFLQKIIADFMNILRYDKVITPAEGGDILAALSDFWSHILKMSSTSWQSQFMLSFKATFEAAVWEAVNAKRKQHPDVTQYMNLRTFFSGANLGTDMIEVASKVCLPVYILQNEQFQKLVDLGRRVVCWANDLFSLSKELEHGDQHNLVVVLMNQHNMSLEEAIAEAAKIHNKEVRQFIELKYKLPSFGSWKVDDDVRRYIDALEIMVRGFFDWSVYDTDRYHFTYAEDRKKKSLVRAA</sequence>
<dbReference type="SFLD" id="SFLDG01020">
    <property type="entry name" value="Terpene_Cyclase_Like_2"/>
    <property type="match status" value="1"/>
</dbReference>
<gene>
    <name evidence="2" type="ORF">LX66_3870</name>
</gene>
<dbReference type="EMBL" id="VLLG01000004">
    <property type="protein sequence ID" value="TWI86608.1"/>
    <property type="molecule type" value="Genomic_DNA"/>
</dbReference>